<dbReference type="Proteomes" id="UP001147148">
    <property type="component" value="Unassembled WGS sequence"/>
</dbReference>
<proteinExistence type="predicted"/>
<organism evidence="2 3">
    <name type="scientific">Vagococcus proximus</name>
    <dbReference type="NCBI Taxonomy" id="2991417"/>
    <lineage>
        <taxon>Bacteria</taxon>
        <taxon>Bacillati</taxon>
        <taxon>Bacillota</taxon>
        <taxon>Bacilli</taxon>
        <taxon>Lactobacillales</taxon>
        <taxon>Enterococcaceae</taxon>
        <taxon>Vagococcus</taxon>
    </lineage>
</organism>
<keyword evidence="1" id="KW-0812">Transmembrane</keyword>
<keyword evidence="1" id="KW-1133">Transmembrane helix</keyword>
<accession>A0ABT5X1M1</accession>
<sequence>MTKKLIVLGIGASLMLIGFIFKPYLSVSYDMDKKEIVMSHKID</sequence>
<protein>
    <recommendedName>
        <fullName evidence="4">Methanol dehydrogenase</fullName>
    </recommendedName>
</protein>
<keyword evidence="1" id="KW-0472">Membrane</keyword>
<evidence type="ECO:0000313" key="3">
    <source>
        <dbReference type="Proteomes" id="UP001147148"/>
    </source>
</evidence>
<keyword evidence="3" id="KW-1185">Reference proteome</keyword>
<evidence type="ECO:0000313" key="2">
    <source>
        <dbReference type="EMBL" id="MDF0479900.1"/>
    </source>
</evidence>
<dbReference type="EMBL" id="JAPDSH010000004">
    <property type="protein sequence ID" value="MDF0479900.1"/>
    <property type="molecule type" value="Genomic_DNA"/>
</dbReference>
<gene>
    <name evidence="2" type="ORF">OL233_06300</name>
</gene>
<name>A0ABT5X1M1_9ENTE</name>
<evidence type="ECO:0000256" key="1">
    <source>
        <dbReference type="SAM" id="Phobius"/>
    </source>
</evidence>
<reference evidence="2" key="1">
    <citation type="submission" date="2022-10" db="EMBL/GenBank/DDBJ databases">
        <title>Vagococcus sp. isolated from poultry meat.</title>
        <authorList>
            <person name="Johansson P."/>
            <person name="Bjorkroth J."/>
        </authorList>
    </citation>
    <scope>NUCLEOTIDE SEQUENCE</scope>
    <source>
        <strain evidence="2">PNs007</strain>
    </source>
</reference>
<feature type="transmembrane region" description="Helical" evidence="1">
    <location>
        <begin position="6"/>
        <end position="25"/>
    </location>
</feature>
<comment type="caution">
    <text evidence="2">The sequence shown here is derived from an EMBL/GenBank/DDBJ whole genome shotgun (WGS) entry which is preliminary data.</text>
</comment>
<evidence type="ECO:0008006" key="4">
    <source>
        <dbReference type="Google" id="ProtNLM"/>
    </source>
</evidence>